<dbReference type="EMBL" id="NVUS01000019">
    <property type="protein sequence ID" value="PCI98778.1"/>
    <property type="molecule type" value="Genomic_DNA"/>
</dbReference>
<keyword evidence="1" id="KW-0732">Signal</keyword>
<name>A0A2A4YV99_9PROT</name>
<reference key="1">
    <citation type="submission" date="2017-08" db="EMBL/GenBank/DDBJ databases">
        <title>A dynamic microbial community with high functional redundancy inhabits the cold, oxic subseafloor aquifer.</title>
        <authorList>
            <person name="Tully B.J."/>
            <person name="Wheat C.G."/>
            <person name="Glazer B.T."/>
            <person name="Huber J.A."/>
        </authorList>
    </citation>
    <scope>NUCLEOTIDE SEQUENCE [LARGE SCALE GENOMIC DNA]</scope>
</reference>
<feature type="chain" id="PRO_5013037351" description="Periplasmic protein-like protein" evidence="1">
    <location>
        <begin position="23"/>
        <end position="374"/>
    </location>
</feature>
<evidence type="ECO:0000256" key="1">
    <source>
        <dbReference type="SAM" id="SignalP"/>
    </source>
</evidence>
<evidence type="ECO:0008006" key="3">
    <source>
        <dbReference type="Google" id="ProtNLM"/>
    </source>
</evidence>
<organism evidence="2">
    <name type="scientific">OCS116 cluster bacterium</name>
    <dbReference type="NCBI Taxonomy" id="2030921"/>
    <lineage>
        <taxon>Bacteria</taxon>
        <taxon>Pseudomonadati</taxon>
        <taxon>Pseudomonadota</taxon>
        <taxon>Alphaproteobacteria</taxon>
        <taxon>OCS116 cluster</taxon>
    </lineage>
</organism>
<dbReference type="AlphaFoldDB" id="A0A2A4YV99"/>
<sequence>MLYSFRTLFLVIFTFLASYTSAAENATGLAPDAINQPMTFINAHNGGNCFGCEWISAEGIITADTPQQFKKILAENFSGDVIINSNGGNLAAALELGRIFRQNELNLRIGHATIDTDSQSYKDGFRFHEITDGICTEACAFAFLGGAARSAQVGSLGLKRNANPTANPNQLAAYLAQMNINPTLFNAMNKQAENVIYFPNPLELVNSGIDNLTVLYSKPALVAFGKNNGKIVETKQLSGYQSTPANTRAYRLYCRGKTKVPHFTVLQNHATPTSKAADRWVEIANLIQSANIQYNKGGYSDTKVKVAAFFNGKNTKAIAFELLDLSAKKFKDIKSISINAYGISKQFLPEIFQLEAKFAYANDVLSKALQNCVE</sequence>
<accession>A0A2A4YV99</accession>
<reference evidence="2" key="2">
    <citation type="journal article" date="2018" name="ISME J.">
        <title>A dynamic microbial community with high functional redundancy inhabits the cold, oxic subseafloor aquifer.</title>
        <authorList>
            <person name="Tully B.J."/>
            <person name="Wheat C.G."/>
            <person name="Glazer B.T."/>
            <person name="Huber J.A."/>
        </authorList>
    </citation>
    <scope>NUCLEOTIDE SEQUENCE</scope>
    <source>
        <strain evidence="2">NORP83</strain>
    </source>
</reference>
<proteinExistence type="predicted"/>
<evidence type="ECO:0000313" key="2">
    <source>
        <dbReference type="EMBL" id="PCI98778.1"/>
    </source>
</evidence>
<feature type="signal peptide" evidence="1">
    <location>
        <begin position="1"/>
        <end position="22"/>
    </location>
</feature>
<gene>
    <name evidence="2" type="ORF">COB13_12990</name>
</gene>
<protein>
    <recommendedName>
        <fullName evidence="3">Periplasmic protein-like protein</fullName>
    </recommendedName>
</protein>
<comment type="caution">
    <text evidence="2">The sequence shown here is derived from an EMBL/GenBank/DDBJ whole genome shotgun (WGS) entry which is preliminary data.</text>
</comment>